<keyword evidence="5" id="KW-0469">Meiosis</keyword>
<feature type="region of interest" description="Disordered" evidence="6">
    <location>
        <begin position="100"/>
        <end position="123"/>
    </location>
</feature>
<dbReference type="GO" id="GO:0005634">
    <property type="term" value="C:nucleus"/>
    <property type="evidence" value="ECO:0007669"/>
    <property type="project" value="UniProtKB-SubCell"/>
</dbReference>
<keyword evidence="9" id="KW-1185">Reference proteome</keyword>
<feature type="compositionally biased region" description="Polar residues" evidence="6">
    <location>
        <begin position="597"/>
        <end position="607"/>
    </location>
</feature>
<name>A0A436ZW58_ARTFL</name>
<proteinExistence type="predicted"/>
<dbReference type="STRING" id="97331.A0A436ZW58"/>
<dbReference type="GO" id="GO:0051598">
    <property type="term" value="P:meiotic recombination checkpoint signaling"/>
    <property type="evidence" value="ECO:0007669"/>
    <property type="project" value="TreeGrafter"/>
</dbReference>
<dbReference type="InterPro" id="IPR003511">
    <property type="entry name" value="HORMA_dom"/>
</dbReference>
<keyword evidence="4" id="KW-0539">Nucleus</keyword>
<dbReference type="PROSITE" id="PS50815">
    <property type="entry name" value="HORMA"/>
    <property type="match status" value="1"/>
</dbReference>
<evidence type="ECO:0000313" key="9">
    <source>
        <dbReference type="Proteomes" id="UP000283090"/>
    </source>
</evidence>
<dbReference type="PANTHER" id="PTHR48225">
    <property type="entry name" value="HORMA DOMAIN-CONTAINING PROTEIN 1"/>
    <property type="match status" value="1"/>
</dbReference>
<dbReference type="GO" id="GO:0005694">
    <property type="term" value="C:chromosome"/>
    <property type="evidence" value="ECO:0007669"/>
    <property type="project" value="UniProtKB-SubCell"/>
</dbReference>
<dbReference type="PANTHER" id="PTHR48225:SF7">
    <property type="entry name" value="MEIOSIS-SPECIFIC PROTEIN HOP1"/>
    <property type="match status" value="1"/>
</dbReference>
<dbReference type="InterPro" id="IPR013083">
    <property type="entry name" value="Znf_RING/FYVE/PHD"/>
</dbReference>
<reference evidence="8 9" key="1">
    <citation type="submission" date="2019-01" db="EMBL/GenBank/DDBJ databases">
        <title>Intercellular communication is required for trap formation in the nematode-trapping fungus Duddingtonia flagrans.</title>
        <authorList>
            <person name="Youssar L."/>
            <person name="Wernet V."/>
            <person name="Hensel N."/>
            <person name="Hildebrandt H.-G."/>
            <person name="Fischer R."/>
        </authorList>
    </citation>
    <scope>NUCLEOTIDE SEQUENCE [LARGE SCALE GENOMIC DNA]</scope>
    <source>
        <strain evidence="8 9">CBS H-5679</strain>
    </source>
</reference>
<organism evidence="8 9">
    <name type="scientific">Arthrobotrys flagrans</name>
    <name type="common">Nematode-trapping fungus</name>
    <name type="synonym">Trichothecium flagrans</name>
    <dbReference type="NCBI Taxonomy" id="97331"/>
    <lineage>
        <taxon>Eukaryota</taxon>
        <taxon>Fungi</taxon>
        <taxon>Dikarya</taxon>
        <taxon>Ascomycota</taxon>
        <taxon>Pezizomycotina</taxon>
        <taxon>Orbiliomycetes</taxon>
        <taxon>Orbiliales</taxon>
        <taxon>Orbiliaceae</taxon>
        <taxon>Arthrobotrys</taxon>
    </lineage>
</organism>
<evidence type="ECO:0000256" key="5">
    <source>
        <dbReference type="ARBA" id="ARBA00023254"/>
    </source>
</evidence>
<feature type="domain" description="HORMA" evidence="7">
    <location>
        <begin position="59"/>
        <end position="305"/>
    </location>
</feature>
<comment type="caution">
    <text evidence="8">The sequence shown here is derived from an EMBL/GenBank/DDBJ whole genome shotgun (WGS) entry which is preliminary data.</text>
</comment>
<protein>
    <recommendedName>
        <fullName evidence="7">HORMA domain-containing protein</fullName>
    </recommendedName>
</protein>
<feature type="region of interest" description="Disordered" evidence="6">
    <location>
        <begin position="305"/>
        <end position="340"/>
    </location>
</feature>
<gene>
    <name evidence="8" type="ORF">DFL_007354</name>
</gene>
<evidence type="ECO:0000256" key="6">
    <source>
        <dbReference type="SAM" id="MobiDB-lite"/>
    </source>
</evidence>
<dbReference type="SUPFAM" id="SSF56019">
    <property type="entry name" value="The spindle assembly checkpoint protein mad2"/>
    <property type="match status" value="1"/>
</dbReference>
<feature type="region of interest" description="Disordered" evidence="6">
    <location>
        <begin position="597"/>
        <end position="645"/>
    </location>
</feature>
<dbReference type="EMBL" id="SAEB01000009">
    <property type="protein sequence ID" value="RVD82946.1"/>
    <property type="molecule type" value="Genomic_DNA"/>
</dbReference>
<evidence type="ECO:0000256" key="3">
    <source>
        <dbReference type="ARBA" id="ARBA00022454"/>
    </source>
</evidence>
<dbReference type="OrthoDB" id="1928087at2759"/>
<sequence length="663" mass="74224">MPVNQLQKSCPQQQPGARPLLSRKVLGQDGSFVSAQAVATRPKISADLEQHQTILPVERQSQKVVQDLINAAIGCVTYLRGLIPEKSFYDMSYGGAANELQPQTQSGAASQESDKARKKKESGTRVKLIRRGFSSEADTLLDLIEKGIFGALSKGYLKAFQLAVFLDIDHPEIIQEAYTFSINYRRKESGKSVDIKDIIMSTTIQNGTICDQSAELLDVAQINRSVRALIRRLIVITQNLDLLPENRYLTIRLYHTSDAPEGWTPPMFTQSTGKPLWFDNDVSNALSDEVFGIMETGLHTVQARVTSGKRPFSETRADASDSEDGTPHLPKRQRHGGPVGAHNFIEFAPSHDHPPRPGWGTRLPSQNGFSRGVHGITNDPMLIPSETHRGIDGSSFETLTVGTARTDRVTTQGPESNFVDQYQLSPNCALESSNWRSYRKRSKEVIKMRVADDKPGIIKLSVNAAWRPKAWILYNLLIAEPQPIMMLQLTIIGVLNEQIQCDLCEKWQHCECYGFVGHSDPRIGRNEIVYDCAKDRLVPHAKYTWENISRYYENYRYWDADDPSIIVETSEALKSMEENLLDPLVNISHHYDLSDTPLTANLGTEPTQENHKSKPLRFGLPTDADGALEQEEEGTREPAVFETPRSVIKTSDTVNHLKAGDWS</sequence>
<dbReference type="Proteomes" id="UP000283090">
    <property type="component" value="Unassembled WGS sequence"/>
</dbReference>
<keyword evidence="3" id="KW-0158">Chromosome</keyword>
<dbReference type="InterPro" id="IPR036570">
    <property type="entry name" value="HORMA_dom_sf"/>
</dbReference>
<dbReference type="Gene3D" id="3.30.40.10">
    <property type="entry name" value="Zinc/RING finger domain, C3HC4 (zinc finger)"/>
    <property type="match status" value="1"/>
</dbReference>
<dbReference type="InterPro" id="IPR011011">
    <property type="entry name" value="Znf_FYVE_PHD"/>
</dbReference>
<evidence type="ECO:0000313" key="8">
    <source>
        <dbReference type="EMBL" id="RVD82946.1"/>
    </source>
</evidence>
<dbReference type="Pfam" id="PF02301">
    <property type="entry name" value="HORMA"/>
    <property type="match status" value="1"/>
</dbReference>
<evidence type="ECO:0000256" key="4">
    <source>
        <dbReference type="ARBA" id="ARBA00023242"/>
    </source>
</evidence>
<dbReference type="VEuPathDB" id="FungiDB:DFL_007354"/>
<evidence type="ECO:0000256" key="2">
    <source>
        <dbReference type="ARBA" id="ARBA00004286"/>
    </source>
</evidence>
<dbReference type="SUPFAM" id="SSF57903">
    <property type="entry name" value="FYVE/PHD zinc finger"/>
    <property type="match status" value="1"/>
</dbReference>
<accession>A0A436ZW58</accession>
<dbReference type="GO" id="GO:0007130">
    <property type="term" value="P:synaptonemal complex assembly"/>
    <property type="evidence" value="ECO:0007669"/>
    <property type="project" value="TreeGrafter"/>
</dbReference>
<dbReference type="Gene3D" id="3.30.900.10">
    <property type="entry name" value="HORMA domain"/>
    <property type="match status" value="1"/>
</dbReference>
<dbReference type="AlphaFoldDB" id="A0A436ZW58"/>
<dbReference type="RefSeq" id="XP_067488490.1">
    <property type="nucleotide sequence ID" value="XM_067636923.1"/>
</dbReference>
<evidence type="ECO:0000259" key="7">
    <source>
        <dbReference type="PROSITE" id="PS50815"/>
    </source>
</evidence>
<dbReference type="GeneID" id="93589665"/>
<feature type="compositionally biased region" description="Polar residues" evidence="6">
    <location>
        <begin position="100"/>
        <end position="111"/>
    </location>
</feature>
<evidence type="ECO:0000256" key="1">
    <source>
        <dbReference type="ARBA" id="ARBA00004123"/>
    </source>
</evidence>
<comment type="subcellular location">
    <subcellularLocation>
        <location evidence="2">Chromosome</location>
    </subcellularLocation>
    <subcellularLocation>
        <location evidence="1">Nucleus</location>
    </subcellularLocation>
</comment>
<dbReference type="InterPro" id="IPR051294">
    <property type="entry name" value="HORMA_MeioticProgression"/>
</dbReference>